<protein>
    <submittedName>
        <fullName evidence="2">Sin protein region</fullName>
    </submittedName>
</protein>
<feature type="compositionally biased region" description="Acidic residues" evidence="1">
    <location>
        <begin position="23"/>
        <end position="32"/>
    </location>
</feature>
<keyword evidence="3" id="KW-1185">Reference proteome</keyword>
<dbReference type="InterPro" id="IPR006886">
    <property type="entry name" value="RNA_pol_III_Rpc5"/>
</dbReference>
<proteinExistence type="predicted"/>
<evidence type="ECO:0000256" key="1">
    <source>
        <dbReference type="SAM" id="MobiDB-lite"/>
    </source>
</evidence>
<dbReference type="Pfam" id="PF04801">
    <property type="entry name" value="RPC5"/>
    <property type="match status" value="1"/>
</dbReference>
<name>A0AAN8ICU1_TRICO</name>
<feature type="region of interest" description="Disordered" evidence="1">
    <location>
        <begin position="488"/>
        <end position="524"/>
    </location>
</feature>
<sequence>MEDDDDIVVKKRKTQKVKRVESDNESDGEDMEASPYRCCRTEFLALNWPLCNCNMNFDVVVCNELPNTELYRVHFPVRKRDAFDSQRQPRVRYKKNVRMMEVRLAADVSSGSFDKAKAERFAVMGAANVKSENPVAHSKFDEVYEGRAYVKDDFVQFAVGYFRGNTFYVNPIAGTFDMHRSLTHLNYAGKGGHGDEEEMTGESDTEAVGTSAKQVRVKFTRPETERQKKRREASALHREKLIASDSWIPMDVHLKEDPSVSEKFSQMTILPPEEPSSSEIITARDLVERGIICGEKEQIDLTRSELLVTHQRIREMPIHQQVKAQMFKSRVIATADIAKLVDPSITRDELFVYLKECAHLVQGVWVFKSEFLYHDLTAAHAVTPGKLDEHRADMWRCARDLALCLLDAGQKVTRSLLTRCFQVNSKDAEDILSSFAVPGNRSWKLRITPDPVFLESPENAKIVLEERRYWTERWAELQVRIDTTLSLHAPSSRTRKNSVHGSPTKSPTRTRHNSTRGSPTKHLQ</sequence>
<dbReference type="GO" id="GO:0042797">
    <property type="term" value="P:tRNA transcription by RNA polymerase III"/>
    <property type="evidence" value="ECO:0007669"/>
    <property type="project" value="TreeGrafter"/>
</dbReference>
<feature type="region of interest" description="Disordered" evidence="1">
    <location>
        <begin position="1"/>
        <end position="32"/>
    </location>
</feature>
<dbReference type="PANTHER" id="PTHR12069:SF0">
    <property type="entry name" value="DNA-DIRECTED RNA POLYMERASE III SUBUNIT RPC5"/>
    <property type="match status" value="1"/>
</dbReference>
<dbReference type="PANTHER" id="PTHR12069">
    <property type="entry name" value="DNA-DIRECTED RNA POLYMERASES III 80 KDA POLYPEPTIDE RNA POLYMERASE III SUBUNIT 5"/>
    <property type="match status" value="1"/>
</dbReference>
<evidence type="ECO:0000313" key="2">
    <source>
        <dbReference type="EMBL" id="KAK5964232.1"/>
    </source>
</evidence>
<reference evidence="2 3" key="1">
    <citation type="submission" date="2019-10" db="EMBL/GenBank/DDBJ databases">
        <title>Assembly and Annotation for the nematode Trichostrongylus colubriformis.</title>
        <authorList>
            <person name="Martin J."/>
        </authorList>
    </citation>
    <scope>NUCLEOTIDE SEQUENCE [LARGE SCALE GENOMIC DNA]</scope>
    <source>
        <strain evidence="2">G859</strain>
        <tissue evidence="2">Whole worm</tissue>
    </source>
</reference>
<gene>
    <name evidence="2" type="ORF">GCK32_004780</name>
</gene>
<comment type="caution">
    <text evidence="2">The sequence shown here is derived from an EMBL/GenBank/DDBJ whole genome shotgun (WGS) entry which is preliminary data.</text>
</comment>
<organism evidence="2 3">
    <name type="scientific">Trichostrongylus colubriformis</name>
    <name type="common">Black scour worm</name>
    <dbReference type="NCBI Taxonomy" id="6319"/>
    <lineage>
        <taxon>Eukaryota</taxon>
        <taxon>Metazoa</taxon>
        <taxon>Ecdysozoa</taxon>
        <taxon>Nematoda</taxon>
        <taxon>Chromadorea</taxon>
        <taxon>Rhabditida</taxon>
        <taxon>Rhabditina</taxon>
        <taxon>Rhabditomorpha</taxon>
        <taxon>Strongyloidea</taxon>
        <taxon>Trichostrongylidae</taxon>
        <taxon>Trichostrongylus</taxon>
    </lineage>
</organism>
<dbReference type="EMBL" id="WIXE01026058">
    <property type="protein sequence ID" value="KAK5964232.1"/>
    <property type="molecule type" value="Genomic_DNA"/>
</dbReference>
<dbReference type="Proteomes" id="UP001331761">
    <property type="component" value="Unassembled WGS sequence"/>
</dbReference>
<evidence type="ECO:0000313" key="3">
    <source>
        <dbReference type="Proteomes" id="UP001331761"/>
    </source>
</evidence>
<dbReference type="GO" id="GO:0005666">
    <property type="term" value="C:RNA polymerase III complex"/>
    <property type="evidence" value="ECO:0007669"/>
    <property type="project" value="TreeGrafter"/>
</dbReference>
<accession>A0AAN8ICU1</accession>
<dbReference type="AlphaFoldDB" id="A0AAN8ICU1"/>